<evidence type="ECO:0000313" key="7">
    <source>
        <dbReference type="Proteomes" id="UP001257060"/>
    </source>
</evidence>
<proteinExistence type="predicted"/>
<name>A0ABU2GD26_9EURY</name>
<evidence type="ECO:0000259" key="5">
    <source>
        <dbReference type="PROSITE" id="PS50035"/>
    </source>
</evidence>
<dbReference type="PANTHER" id="PTHR43856">
    <property type="entry name" value="CARDIOLIPIN HYDROLASE"/>
    <property type="match status" value="1"/>
</dbReference>
<dbReference type="Gene3D" id="3.30.870.10">
    <property type="entry name" value="Endonuclease Chain A"/>
    <property type="match status" value="2"/>
</dbReference>
<protein>
    <submittedName>
        <fullName evidence="6">Phospholipase D-like domain-containing protein</fullName>
    </submittedName>
</protein>
<organism evidence="6 7">
    <name type="scientific">Halogeometricum salsisoli</name>
    <dbReference type="NCBI Taxonomy" id="2950536"/>
    <lineage>
        <taxon>Archaea</taxon>
        <taxon>Methanobacteriati</taxon>
        <taxon>Methanobacteriota</taxon>
        <taxon>Stenosarchaea group</taxon>
        <taxon>Halobacteria</taxon>
        <taxon>Halobacteriales</taxon>
        <taxon>Haloferacaceae</taxon>
        <taxon>Halogeometricum</taxon>
    </lineage>
</organism>
<keyword evidence="4" id="KW-0472">Membrane</keyword>
<dbReference type="PROSITE" id="PS50035">
    <property type="entry name" value="PLD"/>
    <property type="match status" value="1"/>
</dbReference>
<keyword evidence="1" id="KW-0378">Hydrolase</keyword>
<evidence type="ECO:0000256" key="3">
    <source>
        <dbReference type="ARBA" id="ARBA00023098"/>
    </source>
</evidence>
<dbReference type="Pfam" id="PF13091">
    <property type="entry name" value="PLDc_2"/>
    <property type="match status" value="2"/>
</dbReference>
<keyword evidence="2" id="KW-0442">Lipid degradation</keyword>
<dbReference type="SUPFAM" id="SSF56024">
    <property type="entry name" value="Phospholipase D/nuclease"/>
    <property type="match status" value="2"/>
</dbReference>
<keyword evidence="3" id="KW-0443">Lipid metabolism</keyword>
<evidence type="ECO:0000313" key="6">
    <source>
        <dbReference type="EMBL" id="MDS0298371.1"/>
    </source>
</evidence>
<dbReference type="InterPro" id="IPR001736">
    <property type="entry name" value="PLipase_D/transphosphatidylase"/>
</dbReference>
<accession>A0ABU2GD26</accession>
<dbReference type="PANTHER" id="PTHR43856:SF1">
    <property type="entry name" value="MITOCHONDRIAL CARDIOLIPIN HYDROLASE"/>
    <property type="match status" value="1"/>
</dbReference>
<dbReference type="SMART" id="SM00155">
    <property type="entry name" value="PLDc"/>
    <property type="match status" value="2"/>
</dbReference>
<keyword evidence="4" id="KW-1133">Transmembrane helix</keyword>
<reference evidence="6 7" key="1">
    <citation type="submission" date="2022-06" db="EMBL/GenBank/DDBJ databases">
        <title>Halogeometricum sp. a new haloarchaeum isolate from saline soil.</title>
        <authorList>
            <person name="Strakova D."/>
            <person name="Galisteo C."/>
            <person name="Sanchez-Porro C."/>
            <person name="Ventosa A."/>
        </authorList>
    </citation>
    <scope>NUCLEOTIDE SEQUENCE [LARGE SCALE GENOMIC DNA]</scope>
    <source>
        <strain evidence="6 7">S1BR25-6</strain>
    </source>
</reference>
<evidence type="ECO:0000256" key="4">
    <source>
        <dbReference type="SAM" id="Phobius"/>
    </source>
</evidence>
<gene>
    <name evidence="6" type="ORF">NDI76_06430</name>
</gene>
<dbReference type="EMBL" id="JAMQOP010000001">
    <property type="protein sequence ID" value="MDS0298371.1"/>
    <property type="molecule type" value="Genomic_DNA"/>
</dbReference>
<feature type="transmembrane region" description="Helical" evidence="4">
    <location>
        <begin position="521"/>
        <end position="538"/>
    </location>
</feature>
<sequence length="547" mass="56965">MLTTRRLARVLLVCALLWQSVGAGVGFAAAAGGDGGGGPTVVGGVPNPVVADDAGEYVAVRVAGAANLTLSDGEDTVPVPRRAGVVALAADPDAAAAVTALPVVRADLSLSNAGERLVLRRDGAVVDEVEYGSAPEGERWNASADRWTPVGLDLRDPVATGPADATAFVLPDAPGVAVETLRSADERLLLAGYTLSSDRVADALLAAYRRGVRVHVLVEGSPVGGVSRAQAATLDRLVAAGVPVAVVSGPRATFSYQHAKYAVADDRAVVLTENWKPAGTGGRDSRGWGVRVDSGRTADELAAVFAADSTGRGVVSWPSFREGREFVDDAPATTRYPARIPSESVRATEVRVLTAPGNAGEATIERVDGAEERIAVVNPRIDPEGRFFAALVRAARRGVSVRLLLSNAWYDEAENEAVVARADELRESGLPIEARIADPRGRFGKVHAKGAVVDGEVALVGSLNWNDHAATENREVVLELRGEEPAGYFRRAFDADWEAAGGGGFGRGLGFGADGAGRTTWLLVAGALASAVLAGLILKKTVRFERE</sequence>
<dbReference type="InterPro" id="IPR025202">
    <property type="entry name" value="PLD-like_dom"/>
</dbReference>
<keyword evidence="4" id="KW-0812">Transmembrane</keyword>
<keyword evidence="7" id="KW-1185">Reference proteome</keyword>
<dbReference type="RefSeq" id="WP_310923180.1">
    <property type="nucleotide sequence ID" value="NZ_JAMQOP010000001.1"/>
</dbReference>
<evidence type="ECO:0000256" key="2">
    <source>
        <dbReference type="ARBA" id="ARBA00022963"/>
    </source>
</evidence>
<dbReference type="InterPro" id="IPR051406">
    <property type="entry name" value="PLD_domain"/>
</dbReference>
<feature type="domain" description="PLD phosphodiesterase" evidence="5">
    <location>
        <begin position="442"/>
        <end position="469"/>
    </location>
</feature>
<dbReference type="Proteomes" id="UP001257060">
    <property type="component" value="Unassembled WGS sequence"/>
</dbReference>
<evidence type="ECO:0000256" key="1">
    <source>
        <dbReference type="ARBA" id="ARBA00022801"/>
    </source>
</evidence>
<comment type="caution">
    <text evidence="6">The sequence shown here is derived from an EMBL/GenBank/DDBJ whole genome shotgun (WGS) entry which is preliminary data.</text>
</comment>
<dbReference type="CDD" id="cd09128">
    <property type="entry name" value="PLDc_unchar1_2"/>
    <property type="match status" value="1"/>
</dbReference>